<comment type="caution">
    <text evidence="1">The sequence shown here is derived from an EMBL/GenBank/DDBJ whole genome shotgun (WGS) entry which is preliminary data.</text>
</comment>
<organism evidence="1 2">
    <name type="scientific">Perca fluviatilis</name>
    <name type="common">European perch</name>
    <dbReference type="NCBI Taxonomy" id="8168"/>
    <lineage>
        <taxon>Eukaryota</taxon>
        <taxon>Metazoa</taxon>
        <taxon>Chordata</taxon>
        <taxon>Craniata</taxon>
        <taxon>Vertebrata</taxon>
        <taxon>Euteleostomi</taxon>
        <taxon>Actinopterygii</taxon>
        <taxon>Neopterygii</taxon>
        <taxon>Teleostei</taxon>
        <taxon>Neoteleostei</taxon>
        <taxon>Acanthomorphata</taxon>
        <taxon>Eupercaria</taxon>
        <taxon>Perciformes</taxon>
        <taxon>Percoidei</taxon>
        <taxon>Percidae</taxon>
        <taxon>Percinae</taxon>
        <taxon>Perca</taxon>
    </lineage>
</organism>
<dbReference type="EMBL" id="VHII01000007">
    <property type="protein sequence ID" value="KAF1388264.1"/>
    <property type="molecule type" value="Genomic_DNA"/>
</dbReference>
<keyword evidence="2" id="KW-1185">Reference proteome</keyword>
<sequence length="77" mass="8182">MNLHPRRRVIALNTPADGSQLGSPSSHPAAAAAVSILTSTPSHTSRVLGCLSHMTRVFVPVISTSISVCDTEYHFLL</sequence>
<reference evidence="1 2" key="1">
    <citation type="submission" date="2019-06" db="EMBL/GenBank/DDBJ databases">
        <title>A chromosome-scale genome assembly of the European perch, Perca fluviatilis.</title>
        <authorList>
            <person name="Roques C."/>
            <person name="Zahm M."/>
            <person name="Cabau C."/>
            <person name="Klopp C."/>
            <person name="Bouchez O."/>
            <person name="Donnadieu C."/>
            <person name="Kuhl H."/>
            <person name="Gislard M."/>
            <person name="Guendouz S."/>
            <person name="Journot L."/>
            <person name="Haffray P."/>
            <person name="Bestin A."/>
            <person name="Morvezen R."/>
            <person name="Feron R."/>
            <person name="Wen M."/>
            <person name="Jouanno E."/>
            <person name="Herpin A."/>
            <person name="Schartl M."/>
            <person name="Postlethwait J."/>
            <person name="Schaerlinger B."/>
            <person name="Chardard D."/>
            <person name="Lecocq T."/>
            <person name="Poncet C."/>
            <person name="Jaffrelo L."/>
            <person name="Lampietro C."/>
            <person name="Guiguen Y."/>
        </authorList>
    </citation>
    <scope>NUCLEOTIDE SEQUENCE [LARGE SCALE GENOMIC DNA]</scope>
    <source>
        <tissue evidence="1">Blood</tissue>
    </source>
</reference>
<proteinExistence type="predicted"/>
<accession>A0A6A5FEP5</accession>
<gene>
    <name evidence="1" type="ORF">PFLUV_G00088390</name>
</gene>
<protein>
    <submittedName>
        <fullName evidence="1">Uncharacterized protein</fullName>
    </submittedName>
</protein>
<dbReference type="AlphaFoldDB" id="A0A6A5FEP5"/>
<evidence type="ECO:0000313" key="2">
    <source>
        <dbReference type="Proteomes" id="UP000465112"/>
    </source>
</evidence>
<dbReference type="Proteomes" id="UP000465112">
    <property type="component" value="Chromosome 7"/>
</dbReference>
<name>A0A6A5FEP5_PERFL</name>
<evidence type="ECO:0000313" key="1">
    <source>
        <dbReference type="EMBL" id="KAF1388264.1"/>
    </source>
</evidence>